<evidence type="ECO:0000256" key="1">
    <source>
        <dbReference type="ARBA" id="ARBA00001585"/>
    </source>
</evidence>
<dbReference type="InterPro" id="IPR005944">
    <property type="entry name" value="Pro_iminopeptidase"/>
</dbReference>
<dbReference type="PANTHER" id="PTHR43722">
    <property type="entry name" value="PROLINE IMINOPEPTIDASE"/>
    <property type="match status" value="1"/>
</dbReference>
<feature type="active site" description="Nucleophile" evidence="9">
    <location>
        <position position="118"/>
    </location>
</feature>
<dbReference type="GO" id="GO:0004177">
    <property type="term" value="F:aminopeptidase activity"/>
    <property type="evidence" value="ECO:0007669"/>
    <property type="project" value="UniProtKB-UniRule"/>
</dbReference>
<dbReference type="Gene3D" id="3.40.50.1820">
    <property type="entry name" value="alpha/beta hydrolase"/>
    <property type="match status" value="1"/>
</dbReference>
<dbReference type="RefSeq" id="WP_014366752.1">
    <property type="nucleotide sequence ID" value="NC_017945.3"/>
</dbReference>
<dbReference type="NCBIfam" id="TIGR01249">
    <property type="entry name" value="pro_imino_pep_1"/>
    <property type="match status" value="1"/>
</dbReference>
<evidence type="ECO:0000256" key="4">
    <source>
        <dbReference type="ARBA" id="ARBA00022438"/>
    </source>
</evidence>
<protein>
    <recommendedName>
        <fullName evidence="8 10">Proline iminopeptidase</fullName>
        <shortName evidence="8">PIP</shortName>
        <ecNumber evidence="8 10">3.4.11.5</ecNumber>
    </recommendedName>
    <alternativeName>
        <fullName evidence="8">Prolyl aminopeptidase</fullName>
    </alternativeName>
</protein>
<feature type="domain" description="AB hydrolase-1" evidence="11">
    <location>
        <begin position="37"/>
        <end position="318"/>
    </location>
</feature>
<evidence type="ECO:0000256" key="2">
    <source>
        <dbReference type="ARBA" id="ARBA00004496"/>
    </source>
</evidence>
<dbReference type="KEGG" id="coe:CP258_03640"/>
<evidence type="ECO:0000313" key="12">
    <source>
        <dbReference type="EMBL" id="AFK16340.1"/>
    </source>
</evidence>
<proteinExistence type="inferred from homology"/>
<feature type="active site" description="Proton donor" evidence="9">
    <location>
        <position position="315"/>
    </location>
</feature>
<evidence type="ECO:0000256" key="5">
    <source>
        <dbReference type="ARBA" id="ARBA00022490"/>
    </source>
</evidence>
<organism evidence="12 13">
    <name type="scientific">Corynebacterium pseudotuberculosis 258</name>
    <dbReference type="NCBI Taxonomy" id="1168865"/>
    <lineage>
        <taxon>Bacteria</taxon>
        <taxon>Bacillati</taxon>
        <taxon>Actinomycetota</taxon>
        <taxon>Actinomycetes</taxon>
        <taxon>Mycobacteriales</taxon>
        <taxon>Corynebacteriaceae</taxon>
        <taxon>Corynebacterium</taxon>
    </lineage>
</organism>
<comment type="subcellular location">
    <subcellularLocation>
        <location evidence="2 8">Cytoplasm</location>
    </subcellularLocation>
</comment>
<dbReference type="GO" id="GO:0006508">
    <property type="term" value="P:proteolysis"/>
    <property type="evidence" value="ECO:0007669"/>
    <property type="project" value="UniProtKB-KW"/>
</dbReference>
<dbReference type="InterPro" id="IPR000073">
    <property type="entry name" value="AB_hydrolase_1"/>
</dbReference>
<dbReference type="GO" id="GO:0005737">
    <property type="term" value="C:cytoplasm"/>
    <property type="evidence" value="ECO:0007669"/>
    <property type="project" value="UniProtKB-SubCell"/>
</dbReference>
<evidence type="ECO:0000313" key="13">
    <source>
        <dbReference type="Proteomes" id="UP000006465"/>
    </source>
</evidence>
<dbReference type="EC" id="3.4.11.5" evidence="8 10"/>
<reference evidence="12 13" key="1">
    <citation type="journal article" date="2013" name="J. Biotechnol.">
        <title>Genome sequence of Corynebacterium pseudotuberculosis biovar equi strain 258 and prediction of antigenic targets to improve biotechnological vaccine production.</title>
        <authorList>
            <person name="Soares S.C."/>
            <person name="Trost E."/>
            <person name="Ramos R.T."/>
            <person name="Carneiro A.R."/>
            <person name="Santos A.R."/>
            <person name="Pinto A.C."/>
            <person name="Barbosa E."/>
            <person name="Aburjaile F."/>
            <person name="Ali A."/>
            <person name="Diniz C.A."/>
            <person name="Hassan S.S."/>
            <person name="Fiaux K."/>
            <person name="Guimaraes L.C."/>
            <person name="Bakhtiar S.M."/>
            <person name="Pereira U."/>
            <person name="Almeida S.S."/>
            <person name="Abreu V.A."/>
            <person name="Rocha F.S."/>
            <person name="Dorella F.A."/>
            <person name="Miyoshi A."/>
            <person name="Silva A."/>
            <person name="Azevedo V."/>
            <person name="Tauch A."/>
        </authorList>
    </citation>
    <scope>NUCLEOTIDE SEQUENCE [LARGE SCALE GENOMIC DNA]</scope>
    <source>
        <strain evidence="12 13">258</strain>
    </source>
</reference>
<evidence type="ECO:0000256" key="9">
    <source>
        <dbReference type="PIRSR" id="PIRSR006431-1"/>
    </source>
</evidence>
<dbReference type="AlphaFoldDB" id="A0AAU8PIJ4"/>
<dbReference type="Proteomes" id="UP000006465">
    <property type="component" value="Chromosome"/>
</dbReference>
<evidence type="ECO:0000256" key="10">
    <source>
        <dbReference type="RuleBase" id="RU003421"/>
    </source>
</evidence>
<name>A0AAU8PIJ4_CORPS</name>
<dbReference type="InterPro" id="IPR029058">
    <property type="entry name" value="AB_hydrolase_fold"/>
</dbReference>
<comment type="catalytic activity">
    <reaction evidence="1 8 10">
        <text>Release of N-terminal proline from a peptide.</text>
        <dbReference type="EC" id="3.4.11.5"/>
    </reaction>
</comment>
<dbReference type="InterPro" id="IPR002410">
    <property type="entry name" value="Peptidase_S33"/>
</dbReference>
<dbReference type="PRINTS" id="PR00793">
    <property type="entry name" value="PROAMNOPTASE"/>
</dbReference>
<keyword evidence="6 8" id="KW-0645">Protease</keyword>
<keyword evidence="7 8" id="KW-0378">Hydrolase</keyword>
<dbReference type="Pfam" id="PF00561">
    <property type="entry name" value="Abhydrolase_1"/>
    <property type="match status" value="1"/>
</dbReference>
<dbReference type="SUPFAM" id="SSF53474">
    <property type="entry name" value="alpha/beta-Hydrolases"/>
    <property type="match status" value="1"/>
</dbReference>
<dbReference type="EMBL" id="CP003540">
    <property type="protein sequence ID" value="AFK16340.1"/>
    <property type="molecule type" value="Genomic_DNA"/>
</dbReference>
<accession>A0AAU8PIJ4</accession>
<keyword evidence="4 8" id="KW-0031">Aminopeptidase</keyword>
<comment type="similarity">
    <text evidence="3 8 10">Belongs to the peptidase S33 family.</text>
</comment>
<evidence type="ECO:0000256" key="7">
    <source>
        <dbReference type="ARBA" id="ARBA00022801"/>
    </source>
</evidence>
<evidence type="ECO:0000259" key="11">
    <source>
        <dbReference type="Pfam" id="PF00561"/>
    </source>
</evidence>
<feature type="active site" evidence="9">
    <location>
        <position position="287"/>
    </location>
</feature>
<gene>
    <name evidence="12" type="primary">pip</name>
    <name evidence="12" type="ORF">CP258_03640</name>
</gene>
<evidence type="ECO:0000256" key="3">
    <source>
        <dbReference type="ARBA" id="ARBA00010088"/>
    </source>
</evidence>
<keyword evidence="5 8" id="KW-0963">Cytoplasm</keyword>
<dbReference type="PANTHER" id="PTHR43722:SF1">
    <property type="entry name" value="PROLINE IMINOPEPTIDASE"/>
    <property type="match status" value="1"/>
</dbReference>
<sequence length="339" mass="37938">MKTLYPVADPIAQSYIEREGQRIAYTEYGNPQGIPAVFIHGGPGGGTTKENAGFFDQDKYRVILIDQRGCGKSTPHIADPDTDLESALAVNTTPKLVEDIEAIRQQLGIDKWLVFGGSWGSTLSLKYTQTHPDRVLAVVLRGIFMLRKTELDWFYNGGAAHLFPDKWERYLSVIPEDKKPAAGDLSGATHLDGVDLIAEYHKLLHSQDRAVALEAARAWSVWEGSTSFLEIRDTHDHEDERFALAFARIENHYFMHQGFMRDGELLEPANIERIRNIPAVIVQGRYDVVCPPVTAWNLHRAWPEAEFHFSPTSGHAASEKENVAALVAATDRFAEELSK</sequence>
<evidence type="ECO:0000256" key="6">
    <source>
        <dbReference type="ARBA" id="ARBA00022670"/>
    </source>
</evidence>
<dbReference type="PIRSF" id="PIRSF006431">
    <property type="entry name" value="Pept_S33"/>
    <property type="match status" value="1"/>
</dbReference>
<evidence type="ECO:0000256" key="8">
    <source>
        <dbReference type="PIRNR" id="PIRNR006431"/>
    </source>
</evidence>